<gene>
    <name evidence="2" type="ORF">MVEN_01098900</name>
</gene>
<reference evidence="2" key="1">
    <citation type="submission" date="2020-05" db="EMBL/GenBank/DDBJ databases">
        <title>Mycena genomes resolve the evolution of fungal bioluminescence.</title>
        <authorList>
            <person name="Tsai I.J."/>
        </authorList>
    </citation>
    <scope>NUCLEOTIDE SEQUENCE</scope>
    <source>
        <strain evidence="2">CCC161011</strain>
    </source>
</reference>
<sequence>MSNIALDSDKFRRATSDLDDELSNWFNTAHDLLKECKAESNIADLNTAIYLLHCAAYSSFTARPKFLECLQYLARALLIRVNYQPDIEDVQKALLIYSWSSGTFCNIADLFRDMDVFTEDDPNSMITLAQSIVRNFCQAVDQESLKTIITMYQEALALQEGTHPQQWTTLFELSEALLMCCHATDDMTQVDEAISSLRKVQEIKFNRSLWLCAALVTGNYKTHIPEANRIMTQVIKTHNDGIQSFLSAVESTQVSELSNSVQDMNTALAAFRKAEMLLVWKHPVYLKLLNGLCLLLLERFNLMGNGRDIDEAIVLYRELLDICGPNHADHGEYLMSAACFLSTRFKQSRDPRDNDDAIKLDREALLLFGPSHKWYGKCMWNLALAISDRLEEKTNSEDTDEAIKLYQELLTHPDFDHVTILNNLGKTLHARFEQKGDPKDLDEAIQLFRAQLALLGPLHTKPEHSNCLNNLGAVIGIRFEKRGDQRDLHEAIQLHREALDLDTALHLNSGSSLNNLAAAVLMRYHQSGDSQDINEAINLFRKTLAVHLPSNPNHRSSLSNLAAAIVTRFKQMQKPDLEDINEGIELLRKALALCSPSDPDRAMILINLANAIRTRFQQLRSFEDLDEAIKLNREALNLLPALSPNYNIPLNNLANALQARFEQRGDPADIDETIKLHRKALILRAPPHPDHCQSLNNLGLSLALDTTNPNAVNEAMNIFREASTYLYTSPLKKLEVIFNWIITAAKHNHITSLEACRTAINLLPEIAAFHLDLNARQQILAKKQFARLTSLAVNCAIKQGQPNTAVEFLEATRSIFWTQALRLRTPLDQLKIHSPNLASKVQALSQELKKLSFRDTSHQLPGHQRSAISIEAEAAQCRKLNEEWKQTIKSVQDLRLPGLEDFMKPKTMATLQKAATSGPVVVYISEPTKSFALVITISNDVQCIELPQMVSMLAPYMVQIFQSLGISGFDLNDLLKANSQIVDSTAHGLESRLAGKRDEIVKLSEDEIFRVLLSELWAKFVKPVLNHLHLKKSSHPPRLWWCPTGPFAFLPIHAAGTYDKDDTDCVADYVISSYTPSIITLLNPSSHTAKSFKVTVVVEPHAPGYNPLPSTRDELVKITNRVPAEWLEPLVNTTGSTVMQHLQDSSIMHFACHGIQDPNNSLNSGLILTDGCLKIAKIMQGQGNEDIDVKSMSLAFLSACETAKGDQDTPDEAIHLAATLMFAGFHKVVATMWTMQDEDGPKIADTFYKHLFKDCDPNTDPPVLPDLAKAAEALHMAVAELRAEPGISFKRWVPFVHYGT</sequence>
<organism evidence="2 3">
    <name type="scientific">Mycena venus</name>
    <dbReference type="NCBI Taxonomy" id="2733690"/>
    <lineage>
        <taxon>Eukaryota</taxon>
        <taxon>Fungi</taxon>
        <taxon>Dikarya</taxon>
        <taxon>Basidiomycota</taxon>
        <taxon>Agaricomycotina</taxon>
        <taxon>Agaricomycetes</taxon>
        <taxon>Agaricomycetidae</taxon>
        <taxon>Agaricales</taxon>
        <taxon>Marasmiineae</taxon>
        <taxon>Mycenaceae</taxon>
        <taxon>Mycena</taxon>
    </lineage>
</organism>
<dbReference type="PANTHER" id="PTHR19959:SF119">
    <property type="entry name" value="FUNGAL LIPASE-LIKE DOMAIN-CONTAINING PROTEIN"/>
    <property type="match status" value="1"/>
</dbReference>
<comment type="caution">
    <text evidence="2">The sequence shown here is derived from an EMBL/GenBank/DDBJ whole genome shotgun (WGS) entry which is preliminary data.</text>
</comment>
<dbReference type="OrthoDB" id="9991317at2759"/>
<dbReference type="Pfam" id="PF12770">
    <property type="entry name" value="CHAT"/>
    <property type="match status" value="1"/>
</dbReference>
<proteinExistence type="predicted"/>
<evidence type="ECO:0000313" key="3">
    <source>
        <dbReference type="Proteomes" id="UP000620124"/>
    </source>
</evidence>
<keyword evidence="3" id="KW-1185">Reference proteome</keyword>
<name>A0A8H7CXN4_9AGAR</name>
<dbReference type="PANTHER" id="PTHR19959">
    <property type="entry name" value="KINESIN LIGHT CHAIN"/>
    <property type="match status" value="1"/>
</dbReference>
<dbReference type="InterPro" id="IPR024983">
    <property type="entry name" value="CHAT_dom"/>
</dbReference>
<dbReference type="Proteomes" id="UP000620124">
    <property type="component" value="Unassembled WGS sequence"/>
</dbReference>
<accession>A0A8H7CXN4</accession>
<feature type="domain" description="CHAT" evidence="1">
    <location>
        <begin position="1012"/>
        <end position="1299"/>
    </location>
</feature>
<dbReference type="InterPro" id="IPR011990">
    <property type="entry name" value="TPR-like_helical_dom_sf"/>
</dbReference>
<evidence type="ECO:0000259" key="1">
    <source>
        <dbReference type="Pfam" id="PF12770"/>
    </source>
</evidence>
<protein>
    <submittedName>
        <fullName evidence="2">CHAT domain-containing protein</fullName>
    </submittedName>
</protein>
<evidence type="ECO:0000313" key="2">
    <source>
        <dbReference type="EMBL" id="KAF7354115.1"/>
    </source>
</evidence>
<dbReference type="Gene3D" id="1.25.40.10">
    <property type="entry name" value="Tetratricopeptide repeat domain"/>
    <property type="match status" value="4"/>
</dbReference>
<dbReference type="SUPFAM" id="SSF81901">
    <property type="entry name" value="HCP-like"/>
    <property type="match status" value="2"/>
</dbReference>
<dbReference type="EMBL" id="JACAZI010000008">
    <property type="protein sequence ID" value="KAF7354115.1"/>
    <property type="molecule type" value="Genomic_DNA"/>
</dbReference>